<feature type="transmembrane region" description="Helical" evidence="1">
    <location>
        <begin position="20"/>
        <end position="41"/>
    </location>
</feature>
<protein>
    <submittedName>
        <fullName evidence="2">Uncharacterized protein</fullName>
    </submittedName>
</protein>
<keyword evidence="1" id="KW-1133">Transmembrane helix</keyword>
<sequence>MQRMFTPPWSDPASVRVIFFAVYSFPLDVDLYGVLMVAGCSFGTELSAVRAPLYMHIAGFILFSEALLHSSFRNITVKYVFHSYNTV</sequence>
<gene>
    <name evidence="2" type="ORF">F9C07_1378662</name>
</gene>
<dbReference type="VEuPathDB" id="FungiDB:F9C07_1378662"/>
<keyword evidence="3" id="KW-1185">Reference proteome</keyword>
<organism evidence="2 3">
    <name type="scientific">Aspergillus flavus (strain ATCC 200026 / FGSC A1120 / IAM 13836 / NRRL 3357 / JCM 12722 / SRRC 167)</name>
    <dbReference type="NCBI Taxonomy" id="332952"/>
    <lineage>
        <taxon>Eukaryota</taxon>
        <taxon>Fungi</taxon>
        <taxon>Dikarya</taxon>
        <taxon>Ascomycota</taxon>
        <taxon>Pezizomycotina</taxon>
        <taxon>Eurotiomycetes</taxon>
        <taxon>Eurotiomycetidae</taxon>
        <taxon>Eurotiales</taxon>
        <taxon>Aspergillaceae</taxon>
        <taxon>Aspergillus</taxon>
        <taxon>Aspergillus subgen. Circumdati</taxon>
    </lineage>
</organism>
<dbReference type="Proteomes" id="UP000596276">
    <property type="component" value="Chromosome 3"/>
</dbReference>
<dbReference type="EMBL" id="CP044620">
    <property type="protein sequence ID" value="QRD85471.1"/>
    <property type="molecule type" value="Genomic_DNA"/>
</dbReference>
<keyword evidence="1" id="KW-0472">Membrane</keyword>
<dbReference type="AlphaFoldDB" id="A0A7U2MKP8"/>
<accession>A0A7U2MKP8</accession>
<evidence type="ECO:0000313" key="3">
    <source>
        <dbReference type="Proteomes" id="UP000596276"/>
    </source>
</evidence>
<feature type="transmembrane region" description="Helical" evidence="1">
    <location>
        <begin position="53"/>
        <end position="72"/>
    </location>
</feature>
<reference evidence="3" key="1">
    <citation type="journal article" date="2021" name="G3 (Bethesda)">
        <title>Chromosome assembled and annotated genome sequence of Aspergillus flavus NRRL 3357.</title>
        <authorList>
            <person name="Skerker J.M."/>
            <person name="Pianalto K.M."/>
            <person name="Mondo S.J."/>
            <person name="Yang K."/>
            <person name="Arkin A.P."/>
            <person name="Keller N.P."/>
            <person name="Grigoriev I.V."/>
            <person name="Louise Glass N.L."/>
        </authorList>
    </citation>
    <scope>NUCLEOTIDE SEQUENCE [LARGE SCALE GENOMIC DNA]</scope>
    <source>
        <strain evidence="3">ATCC 200026 / FGSC A1120 / IAM 13836 / NRRL 3357 / JCM 12722 / SRRC 167</strain>
    </source>
</reference>
<evidence type="ECO:0000313" key="2">
    <source>
        <dbReference type="EMBL" id="QRD85471.1"/>
    </source>
</evidence>
<proteinExistence type="predicted"/>
<name>A0A7U2MKP8_ASPFN</name>
<evidence type="ECO:0000256" key="1">
    <source>
        <dbReference type="SAM" id="Phobius"/>
    </source>
</evidence>
<keyword evidence="1" id="KW-0812">Transmembrane</keyword>